<comment type="similarity">
    <text evidence="2 8">Belongs to the glycosyl hydrolase 31 family.</text>
</comment>
<evidence type="ECO:0000259" key="12">
    <source>
        <dbReference type="Pfam" id="PF21365"/>
    </source>
</evidence>
<protein>
    <recommendedName>
        <fullName evidence="3">alpha-glucosidase</fullName>
        <ecNumber evidence="3">3.2.1.20</ecNumber>
    </recommendedName>
</protein>
<evidence type="ECO:0000256" key="3">
    <source>
        <dbReference type="ARBA" id="ARBA00012741"/>
    </source>
</evidence>
<comment type="catalytic activity">
    <reaction evidence="1">
        <text>Hydrolysis of terminal, non-reducing (1-&gt;4)-linked alpha-D-glucose residues with release of alpha-D-glucose.</text>
        <dbReference type="EC" id="3.2.1.20"/>
    </reaction>
</comment>
<dbReference type="GO" id="GO:0030246">
    <property type="term" value="F:carbohydrate binding"/>
    <property type="evidence" value="ECO:0007669"/>
    <property type="project" value="InterPro"/>
</dbReference>
<evidence type="ECO:0000256" key="8">
    <source>
        <dbReference type="RuleBase" id="RU361185"/>
    </source>
</evidence>
<dbReference type="Pfam" id="PF21365">
    <property type="entry name" value="Glyco_hydro_31_3rd"/>
    <property type="match status" value="1"/>
</dbReference>
<dbReference type="CDD" id="cd06602">
    <property type="entry name" value="GH31_MGAM_SI_GAA"/>
    <property type="match status" value="1"/>
</dbReference>
<dbReference type="GO" id="GO:0004558">
    <property type="term" value="F:alpha-1,4-glucosidase activity"/>
    <property type="evidence" value="ECO:0007669"/>
    <property type="project" value="UniProtKB-EC"/>
</dbReference>
<dbReference type="EC" id="3.2.1.20" evidence="3"/>
<evidence type="ECO:0000313" key="13">
    <source>
        <dbReference type="EMBL" id="OJJ64452.1"/>
    </source>
</evidence>
<dbReference type="AlphaFoldDB" id="A0A1L9TYH0"/>
<feature type="chain" id="PRO_5012815380" description="alpha-glucosidase" evidence="10">
    <location>
        <begin position="24"/>
        <end position="991"/>
    </location>
</feature>
<dbReference type="Proteomes" id="UP000184356">
    <property type="component" value="Unassembled WGS sequence"/>
</dbReference>
<dbReference type="Pfam" id="PF01055">
    <property type="entry name" value="Glyco_hydro_31_2nd"/>
    <property type="match status" value="1"/>
</dbReference>
<dbReference type="FunFam" id="2.60.40.1180:FF:000001">
    <property type="entry name" value="Maltase-glucoamylase, intestinal"/>
    <property type="match status" value="1"/>
</dbReference>
<sequence length="991" mass="110287">MVGFTHLFAGASLPALAFGAAQQDPLQRSSNRATATDTAERTQFTLADYVDVGEELIANVDDPQAVNAQSVCPGYRASNVQHSAHGFSASLALSGKPCNVYGTDVESLVLEVQFQDTDRLNIQITPTYVDASNESWYILPEELVPRPETVSDASELHSDFSVTWSNEPTFNFQVTRRATGEVLFDTAGSVLVFENQFIEFVTTLPEEYNLYGLGERINQLRLLRNATLTTYAADIGNPIDENIYGHHAFYADTRYYTVDEQTGKHTYVKSGDADAMQDYVSYSHGIFLRNAHGQEVILNPKSLTWRTIGGSIDLTFYSGPTVAEVTEQYQRSTVGLPAMQKYDTLGFHQCRWGYNNWSEFADVLANFEKFEIPLEYLWADIDYMHGYRDFDNDQNRFSYEDTEIFLDNLHAGGRHFVPIVDAALYIPNPENESDTYDTYTRGAAKDVYLKNPDGSLYVGAVWPGYTVYPDWHHSEAANYWANELVIWYEKVKFDGVWYDMGEVSSFCVGSCGSQNRTLNPVHPPFRLPGEHENMVFEYPEGFERSNATEAASASAASSSQASATGTSTSATSSYLRTSPTPGVRNINHPPYVINHVQTGHDLAVHAVSPNATHVDGYHEYDVHSLYGHMGIRATYQGLTQIWPKKRPFIIARSTFSGSGRWAGHWGGDNYSKWSSMYFSISQALQFSLFGIPMFGVDTCGFSYNSDEELCNRWMQLSAFFPFYRNHNVLGAISQEPYRWASVIDASKAAMKIRYALLPYFYTLMQNAHTTGSTVMRALAWEFPNDPTLAAVDNQFLVGPSILVIPVLEPQVDTVKGVFPGVGQGEIWYDWYTRTAVDAQPGFNKTIQAPLGHIPVYVRGGSILPMQEPALTIRDARQTPWALLAALGSDGTASGQLYLDDGESLHPDATLKVDFEASRSSLSVSADGDWEEANPLANVTILGISDEPSTVSFNGQQVPADYDVLSQALIVTGLDQITRDGAWGEDWTLEWE</sequence>
<dbReference type="RefSeq" id="XP_040708258.1">
    <property type="nucleotide sequence ID" value="XM_040844281.1"/>
</dbReference>
<dbReference type="FunFam" id="2.60.40.1760:FF:000005">
    <property type="entry name" value="Putative alpha-glucosidase AgdA"/>
    <property type="match status" value="1"/>
</dbReference>
<dbReference type="InterPro" id="IPR011013">
    <property type="entry name" value="Gal_mutarotase_sf_dom"/>
</dbReference>
<keyword evidence="14" id="KW-1185">Reference proteome</keyword>
<reference evidence="14" key="1">
    <citation type="journal article" date="2017" name="Genome Biol.">
        <title>Comparative genomics reveals high biological diversity and specific adaptations in the industrially and medically important fungal genus Aspergillus.</title>
        <authorList>
            <person name="de Vries R.P."/>
            <person name="Riley R."/>
            <person name="Wiebenga A."/>
            <person name="Aguilar-Osorio G."/>
            <person name="Amillis S."/>
            <person name="Uchima C.A."/>
            <person name="Anderluh G."/>
            <person name="Asadollahi M."/>
            <person name="Askin M."/>
            <person name="Barry K."/>
            <person name="Battaglia E."/>
            <person name="Bayram O."/>
            <person name="Benocci T."/>
            <person name="Braus-Stromeyer S.A."/>
            <person name="Caldana C."/>
            <person name="Canovas D."/>
            <person name="Cerqueira G.C."/>
            <person name="Chen F."/>
            <person name="Chen W."/>
            <person name="Choi C."/>
            <person name="Clum A."/>
            <person name="Dos Santos R.A."/>
            <person name="Damasio A.R."/>
            <person name="Diallinas G."/>
            <person name="Emri T."/>
            <person name="Fekete E."/>
            <person name="Flipphi M."/>
            <person name="Freyberg S."/>
            <person name="Gallo A."/>
            <person name="Gournas C."/>
            <person name="Habgood R."/>
            <person name="Hainaut M."/>
            <person name="Harispe M.L."/>
            <person name="Henrissat B."/>
            <person name="Hilden K.S."/>
            <person name="Hope R."/>
            <person name="Hossain A."/>
            <person name="Karabika E."/>
            <person name="Karaffa L."/>
            <person name="Karanyi Z."/>
            <person name="Krasevec N."/>
            <person name="Kuo A."/>
            <person name="Kusch H."/>
            <person name="LaButti K."/>
            <person name="Lagendijk E.L."/>
            <person name="Lapidus A."/>
            <person name="Levasseur A."/>
            <person name="Lindquist E."/>
            <person name="Lipzen A."/>
            <person name="Logrieco A.F."/>
            <person name="MacCabe A."/>
            <person name="Maekelae M.R."/>
            <person name="Malavazi I."/>
            <person name="Melin P."/>
            <person name="Meyer V."/>
            <person name="Mielnichuk N."/>
            <person name="Miskei M."/>
            <person name="Molnar A.P."/>
            <person name="Mule G."/>
            <person name="Ngan C.Y."/>
            <person name="Orejas M."/>
            <person name="Orosz E."/>
            <person name="Ouedraogo J.P."/>
            <person name="Overkamp K.M."/>
            <person name="Park H.-S."/>
            <person name="Perrone G."/>
            <person name="Piumi F."/>
            <person name="Punt P.J."/>
            <person name="Ram A.F."/>
            <person name="Ramon A."/>
            <person name="Rauscher S."/>
            <person name="Record E."/>
            <person name="Riano-Pachon D.M."/>
            <person name="Robert V."/>
            <person name="Roehrig J."/>
            <person name="Ruller R."/>
            <person name="Salamov A."/>
            <person name="Salih N.S."/>
            <person name="Samson R.A."/>
            <person name="Sandor E."/>
            <person name="Sanguinetti M."/>
            <person name="Schuetze T."/>
            <person name="Sepcic K."/>
            <person name="Shelest E."/>
            <person name="Sherlock G."/>
            <person name="Sophianopoulou V."/>
            <person name="Squina F.M."/>
            <person name="Sun H."/>
            <person name="Susca A."/>
            <person name="Todd R.B."/>
            <person name="Tsang A."/>
            <person name="Unkles S.E."/>
            <person name="van de Wiele N."/>
            <person name="van Rossen-Uffink D."/>
            <person name="Oliveira J.V."/>
            <person name="Vesth T.C."/>
            <person name="Visser J."/>
            <person name="Yu J.-H."/>
            <person name="Zhou M."/>
            <person name="Andersen M.R."/>
            <person name="Archer D.B."/>
            <person name="Baker S.E."/>
            <person name="Benoit I."/>
            <person name="Brakhage A.A."/>
            <person name="Braus G.H."/>
            <person name="Fischer R."/>
            <person name="Frisvad J.C."/>
            <person name="Goldman G.H."/>
            <person name="Houbraken J."/>
            <person name="Oakley B."/>
            <person name="Pocsi I."/>
            <person name="Scazzocchio C."/>
            <person name="Seiboth B."/>
            <person name="vanKuyk P.A."/>
            <person name="Wortman J."/>
            <person name="Dyer P.S."/>
            <person name="Grigoriev I.V."/>
        </authorList>
    </citation>
    <scope>NUCLEOTIDE SEQUENCE [LARGE SCALE GENOMIC DNA]</scope>
    <source>
        <strain evidence="14">CBS 593.65</strain>
    </source>
</reference>
<keyword evidence="6" id="KW-0325">Glycoprotein</keyword>
<dbReference type="Gene3D" id="2.60.40.1180">
    <property type="entry name" value="Golgi alpha-mannosidase II"/>
    <property type="match status" value="2"/>
</dbReference>
<dbReference type="Gene3D" id="2.60.40.1760">
    <property type="entry name" value="glycosyl hydrolase (family 31)"/>
    <property type="match status" value="1"/>
</dbReference>
<dbReference type="InterPro" id="IPR017853">
    <property type="entry name" value="GH"/>
</dbReference>
<feature type="domain" description="Glycosyl hydrolase family 31 C-terminal" evidence="12">
    <location>
        <begin position="771"/>
        <end position="863"/>
    </location>
</feature>
<dbReference type="Gene3D" id="3.20.20.80">
    <property type="entry name" value="Glycosidases"/>
    <property type="match status" value="2"/>
</dbReference>
<evidence type="ECO:0000256" key="6">
    <source>
        <dbReference type="ARBA" id="ARBA00023180"/>
    </source>
</evidence>
<dbReference type="InterPro" id="IPR048395">
    <property type="entry name" value="Glyco_hydro_31_C"/>
</dbReference>
<evidence type="ECO:0000256" key="4">
    <source>
        <dbReference type="ARBA" id="ARBA00022729"/>
    </source>
</evidence>
<accession>A0A1L9TYH0</accession>
<keyword evidence="7 8" id="KW-0326">Glycosidase</keyword>
<evidence type="ECO:0000259" key="11">
    <source>
        <dbReference type="Pfam" id="PF01055"/>
    </source>
</evidence>
<name>A0A1L9TYH0_9EURO</name>
<dbReference type="SUPFAM" id="SSF74650">
    <property type="entry name" value="Galactose mutarotase-like"/>
    <property type="match status" value="1"/>
</dbReference>
<dbReference type="SUPFAM" id="SSF51445">
    <property type="entry name" value="(Trans)glycosidases"/>
    <property type="match status" value="1"/>
</dbReference>
<keyword evidence="5 8" id="KW-0378">Hydrolase</keyword>
<evidence type="ECO:0000256" key="1">
    <source>
        <dbReference type="ARBA" id="ARBA00001657"/>
    </source>
</evidence>
<dbReference type="FunFam" id="3.20.20.80:FF:000169">
    <property type="entry name" value="Putative alpha-glucosidase AgdA"/>
    <property type="match status" value="1"/>
</dbReference>
<evidence type="ECO:0000313" key="14">
    <source>
        <dbReference type="Proteomes" id="UP000184356"/>
    </source>
</evidence>
<evidence type="ECO:0000256" key="7">
    <source>
        <dbReference type="ARBA" id="ARBA00023295"/>
    </source>
</evidence>
<dbReference type="VEuPathDB" id="FungiDB:ASPSYDRAFT_26457"/>
<dbReference type="STRING" id="1036612.A0A1L9TYH0"/>
<dbReference type="PANTHER" id="PTHR22762:SF133">
    <property type="entry name" value="P-TYPE DOMAIN-CONTAINING PROTEIN"/>
    <property type="match status" value="1"/>
</dbReference>
<gene>
    <name evidence="13" type="ORF">ASPSYDRAFT_26457</name>
</gene>
<keyword evidence="4 10" id="KW-0732">Signal</keyword>
<feature type="region of interest" description="Disordered" evidence="9">
    <location>
        <begin position="547"/>
        <end position="590"/>
    </location>
</feature>
<dbReference type="FunFam" id="3.20.20.80:FF:000138">
    <property type="entry name" value="Putative alpha-glucosidase AgdA"/>
    <property type="match status" value="1"/>
</dbReference>
<evidence type="ECO:0000256" key="9">
    <source>
        <dbReference type="SAM" id="MobiDB-lite"/>
    </source>
</evidence>
<evidence type="ECO:0000256" key="2">
    <source>
        <dbReference type="ARBA" id="ARBA00007806"/>
    </source>
</evidence>
<evidence type="ECO:0000256" key="10">
    <source>
        <dbReference type="SAM" id="SignalP"/>
    </source>
</evidence>
<organism evidence="13 14">
    <name type="scientific">Aspergillus sydowii CBS 593.65</name>
    <dbReference type="NCBI Taxonomy" id="1036612"/>
    <lineage>
        <taxon>Eukaryota</taxon>
        <taxon>Fungi</taxon>
        <taxon>Dikarya</taxon>
        <taxon>Ascomycota</taxon>
        <taxon>Pezizomycotina</taxon>
        <taxon>Eurotiomycetes</taxon>
        <taxon>Eurotiomycetidae</taxon>
        <taxon>Eurotiales</taxon>
        <taxon>Aspergillaceae</taxon>
        <taxon>Aspergillus</taxon>
        <taxon>Aspergillus subgen. Nidulantes</taxon>
    </lineage>
</organism>
<evidence type="ECO:0000256" key="5">
    <source>
        <dbReference type="ARBA" id="ARBA00022801"/>
    </source>
</evidence>
<dbReference type="PROSITE" id="PS00707">
    <property type="entry name" value="GLYCOSYL_HYDROL_F31_2"/>
    <property type="match status" value="1"/>
</dbReference>
<feature type="signal peptide" evidence="10">
    <location>
        <begin position="1"/>
        <end position="23"/>
    </location>
</feature>
<dbReference type="InterPro" id="IPR013780">
    <property type="entry name" value="Glyco_hydro_b"/>
</dbReference>
<dbReference type="PANTHER" id="PTHR22762">
    <property type="entry name" value="ALPHA-GLUCOSIDASE"/>
    <property type="match status" value="1"/>
</dbReference>
<dbReference type="OrthoDB" id="5839090at2759"/>
<feature type="compositionally biased region" description="Low complexity" evidence="9">
    <location>
        <begin position="547"/>
        <end position="573"/>
    </location>
</feature>
<proteinExistence type="inferred from homology"/>
<dbReference type="GO" id="GO:0005975">
    <property type="term" value="P:carbohydrate metabolic process"/>
    <property type="evidence" value="ECO:0007669"/>
    <property type="project" value="InterPro"/>
</dbReference>
<dbReference type="SUPFAM" id="SSF51011">
    <property type="entry name" value="Glycosyl hydrolase domain"/>
    <property type="match status" value="1"/>
</dbReference>
<dbReference type="GeneID" id="63760354"/>
<dbReference type="InterPro" id="IPR000322">
    <property type="entry name" value="Glyco_hydro_31_TIM"/>
</dbReference>
<feature type="domain" description="Glycoside hydrolase family 31 TIM barrel" evidence="11">
    <location>
        <begin position="337"/>
        <end position="763"/>
    </location>
</feature>
<dbReference type="CDD" id="cd14752">
    <property type="entry name" value="GH31_N"/>
    <property type="match status" value="1"/>
</dbReference>
<dbReference type="EMBL" id="KV878582">
    <property type="protein sequence ID" value="OJJ64452.1"/>
    <property type="molecule type" value="Genomic_DNA"/>
</dbReference>
<dbReference type="InterPro" id="IPR030459">
    <property type="entry name" value="Glyco_hydro_31_CS"/>
</dbReference>